<protein>
    <submittedName>
        <fullName evidence="1">Uncharacterized protein</fullName>
    </submittedName>
</protein>
<sequence>MGVEEFLSQILDFKWRTRFSLVCLKLHCLKLSFGKHTECRDFPPVGVDRTVSSTGAPSSELSQISPSCMRSASRSIRKGTSLRGNQADINDRFTPRRITHSHSF</sequence>
<organism evidence="1 2">
    <name type="scientific">Datura stramonium</name>
    <name type="common">Jimsonweed</name>
    <name type="synonym">Common thornapple</name>
    <dbReference type="NCBI Taxonomy" id="4076"/>
    <lineage>
        <taxon>Eukaryota</taxon>
        <taxon>Viridiplantae</taxon>
        <taxon>Streptophyta</taxon>
        <taxon>Embryophyta</taxon>
        <taxon>Tracheophyta</taxon>
        <taxon>Spermatophyta</taxon>
        <taxon>Magnoliopsida</taxon>
        <taxon>eudicotyledons</taxon>
        <taxon>Gunneridae</taxon>
        <taxon>Pentapetalae</taxon>
        <taxon>asterids</taxon>
        <taxon>lamiids</taxon>
        <taxon>Solanales</taxon>
        <taxon>Solanaceae</taxon>
        <taxon>Solanoideae</taxon>
        <taxon>Datureae</taxon>
        <taxon>Datura</taxon>
    </lineage>
</organism>
<evidence type="ECO:0000313" key="1">
    <source>
        <dbReference type="EMBL" id="MCD7471805.1"/>
    </source>
</evidence>
<dbReference type="EMBL" id="JACEIK010001725">
    <property type="protein sequence ID" value="MCD7471805.1"/>
    <property type="molecule type" value="Genomic_DNA"/>
</dbReference>
<accession>A0ABS8TLR0</accession>
<name>A0ABS8TLR0_DATST</name>
<keyword evidence="2" id="KW-1185">Reference proteome</keyword>
<dbReference type="Proteomes" id="UP000823775">
    <property type="component" value="Unassembled WGS sequence"/>
</dbReference>
<evidence type="ECO:0000313" key="2">
    <source>
        <dbReference type="Proteomes" id="UP000823775"/>
    </source>
</evidence>
<comment type="caution">
    <text evidence="1">The sequence shown here is derived from an EMBL/GenBank/DDBJ whole genome shotgun (WGS) entry which is preliminary data.</text>
</comment>
<proteinExistence type="predicted"/>
<reference evidence="1 2" key="1">
    <citation type="journal article" date="2021" name="BMC Genomics">
        <title>Datura genome reveals duplications of psychoactive alkaloid biosynthetic genes and high mutation rate following tissue culture.</title>
        <authorList>
            <person name="Rajewski A."/>
            <person name="Carter-House D."/>
            <person name="Stajich J."/>
            <person name="Litt A."/>
        </authorList>
    </citation>
    <scope>NUCLEOTIDE SEQUENCE [LARGE SCALE GENOMIC DNA]</scope>
    <source>
        <strain evidence="1">AR-01</strain>
    </source>
</reference>
<gene>
    <name evidence="1" type="ORF">HAX54_012474</name>
</gene>